<dbReference type="Pfam" id="PF00440">
    <property type="entry name" value="TetR_N"/>
    <property type="match status" value="1"/>
</dbReference>
<dbReference type="OrthoDB" id="881297at2"/>
<evidence type="ECO:0000313" key="4">
    <source>
        <dbReference type="EMBL" id="SDE50202.1"/>
    </source>
</evidence>
<dbReference type="Proteomes" id="UP000199321">
    <property type="component" value="Unassembled WGS sequence"/>
</dbReference>
<organism evidence="4 5">
    <name type="scientific">Ulvibacter litoralis</name>
    <dbReference type="NCBI Taxonomy" id="227084"/>
    <lineage>
        <taxon>Bacteria</taxon>
        <taxon>Pseudomonadati</taxon>
        <taxon>Bacteroidota</taxon>
        <taxon>Flavobacteriia</taxon>
        <taxon>Flavobacteriales</taxon>
        <taxon>Flavobacteriaceae</taxon>
        <taxon>Ulvibacter</taxon>
    </lineage>
</organism>
<dbReference type="InterPro" id="IPR009057">
    <property type="entry name" value="Homeodomain-like_sf"/>
</dbReference>
<sequence length="193" mass="22643">MSNDKNYILTRVLKLFKNFGVKSVSMDDISSDLNISKKTLYTFFKSKNCLVKETIDSIFDGHFKTIDRIIAKEKTPIEKVILIYRYAINQVIAYDSAFFFELKKYHVQSHKQYEQKRREIVFNRILGLLEEAQKAGEIRKDVNLNLFCELHLLKLDSFLKDNDFKSKYAPQELLSHLVINNLRGILTDPTLLK</sequence>
<dbReference type="InterPro" id="IPR001647">
    <property type="entry name" value="HTH_TetR"/>
</dbReference>
<dbReference type="STRING" id="227084.SAMN05421855_101947"/>
<dbReference type="RefSeq" id="WP_093141141.1">
    <property type="nucleotide sequence ID" value="NZ_BMWO01000001.1"/>
</dbReference>
<dbReference type="SUPFAM" id="SSF48498">
    <property type="entry name" value="Tetracyclin repressor-like, C-terminal domain"/>
    <property type="match status" value="1"/>
</dbReference>
<dbReference type="PROSITE" id="PS50977">
    <property type="entry name" value="HTH_TETR_2"/>
    <property type="match status" value="1"/>
</dbReference>
<evidence type="ECO:0000256" key="2">
    <source>
        <dbReference type="PROSITE-ProRule" id="PRU00335"/>
    </source>
</evidence>
<proteinExistence type="predicted"/>
<evidence type="ECO:0000313" key="5">
    <source>
        <dbReference type="Proteomes" id="UP000199321"/>
    </source>
</evidence>
<dbReference type="SUPFAM" id="SSF46689">
    <property type="entry name" value="Homeodomain-like"/>
    <property type="match status" value="1"/>
</dbReference>
<evidence type="ECO:0000256" key="1">
    <source>
        <dbReference type="ARBA" id="ARBA00023125"/>
    </source>
</evidence>
<feature type="domain" description="HTH tetR-type" evidence="3">
    <location>
        <begin position="2"/>
        <end position="62"/>
    </location>
</feature>
<name>A0A1G7DF83_9FLAO</name>
<dbReference type="InterPro" id="IPR036271">
    <property type="entry name" value="Tet_transcr_reg_TetR-rel_C_sf"/>
</dbReference>
<evidence type="ECO:0000259" key="3">
    <source>
        <dbReference type="PROSITE" id="PS50977"/>
    </source>
</evidence>
<keyword evidence="5" id="KW-1185">Reference proteome</keyword>
<reference evidence="4 5" key="1">
    <citation type="submission" date="2016-10" db="EMBL/GenBank/DDBJ databases">
        <authorList>
            <person name="de Groot N.N."/>
        </authorList>
    </citation>
    <scope>NUCLEOTIDE SEQUENCE [LARGE SCALE GENOMIC DNA]</scope>
    <source>
        <strain evidence="4 5">DSM 16195</strain>
    </source>
</reference>
<protein>
    <submittedName>
        <fullName evidence="4">Regulatory protein, tetR family</fullName>
    </submittedName>
</protein>
<accession>A0A1G7DF83</accession>
<dbReference type="EMBL" id="FNBA01000001">
    <property type="protein sequence ID" value="SDE50202.1"/>
    <property type="molecule type" value="Genomic_DNA"/>
</dbReference>
<dbReference type="Gene3D" id="1.10.357.10">
    <property type="entry name" value="Tetracycline Repressor, domain 2"/>
    <property type="match status" value="1"/>
</dbReference>
<gene>
    <name evidence="4" type="ORF">SAMN05421855_101947</name>
</gene>
<feature type="DNA-binding region" description="H-T-H motif" evidence="2">
    <location>
        <begin position="25"/>
        <end position="44"/>
    </location>
</feature>
<dbReference type="Gene3D" id="1.10.10.60">
    <property type="entry name" value="Homeodomain-like"/>
    <property type="match status" value="1"/>
</dbReference>
<dbReference type="AlphaFoldDB" id="A0A1G7DF83"/>
<dbReference type="GO" id="GO:0003677">
    <property type="term" value="F:DNA binding"/>
    <property type="evidence" value="ECO:0007669"/>
    <property type="project" value="UniProtKB-UniRule"/>
</dbReference>
<keyword evidence="1 2" id="KW-0238">DNA-binding</keyword>